<sequence length="48" mass="5690">ELSDNNLNELTDNLFRGMKNLTRLWLRNNKLKKLTPELFTDLISLDDL</sequence>
<dbReference type="Proteomes" id="UP001159428">
    <property type="component" value="Unassembled WGS sequence"/>
</dbReference>
<dbReference type="SUPFAM" id="SSF52058">
    <property type="entry name" value="L domain-like"/>
    <property type="match status" value="1"/>
</dbReference>
<dbReference type="EMBL" id="CALNXJ010000009">
    <property type="protein sequence ID" value="CAH3105185.1"/>
    <property type="molecule type" value="Genomic_DNA"/>
</dbReference>
<dbReference type="EMBL" id="CALNXJ010000009">
    <property type="protein sequence ID" value="CAH3105169.1"/>
    <property type="molecule type" value="Genomic_DNA"/>
</dbReference>
<dbReference type="AlphaFoldDB" id="A0AAU9WCU6"/>
<dbReference type="Gene3D" id="3.80.10.10">
    <property type="entry name" value="Ribonuclease Inhibitor"/>
    <property type="match status" value="1"/>
</dbReference>
<evidence type="ECO:0000313" key="1">
    <source>
        <dbReference type="EMBL" id="CAH3105169.1"/>
    </source>
</evidence>
<accession>A0AAU9WCU6</accession>
<keyword evidence="3" id="KW-1185">Reference proteome</keyword>
<gene>
    <name evidence="1" type="ORF">PMEA_00035059</name>
    <name evidence="2" type="ORF">PMEA_00035065</name>
</gene>
<dbReference type="PROSITE" id="PS51450">
    <property type="entry name" value="LRR"/>
    <property type="match status" value="1"/>
</dbReference>
<proteinExistence type="predicted"/>
<dbReference type="InterPro" id="IPR001611">
    <property type="entry name" value="Leu-rich_rpt"/>
</dbReference>
<dbReference type="InterPro" id="IPR032675">
    <property type="entry name" value="LRR_dom_sf"/>
</dbReference>
<name>A0AAU9WCU6_9CNID</name>
<reference evidence="2 3" key="1">
    <citation type="submission" date="2022-05" db="EMBL/GenBank/DDBJ databases">
        <authorList>
            <consortium name="Genoscope - CEA"/>
            <person name="William W."/>
        </authorList>
    </citation>
    <scope>NUCLEOTIDE SEQUENCE [LARGE SCALE GENOMIC DNA]</scope>
</reference>
<evidence type="ECO:0000313" key="3">
    <source>
        <dbReference type="Proteomes" id="UP001159428"/>
    </source>
</evidence>
<organism evidence="2 3">
    <name type="scientific">Pocillopora meandrina</name>
    <dbReference type="NCBI Taxonomy" id="46732"/>
    <lineage>
        <taxon>Eukaryota</taxon>
        <taxon>Metazoa</taxon>
        <taxon>Cnidaria</taxon>
        <taxon>Anthozoa</taxon>
        <taxon>Hexacorallia</taxon>
        <taxon>Scleractinia</taxon>
        <taxon>Astrocoeniina</taxon>
        <taxon>Pocilloporidae</taxon>
        <taxon>Pocillopora</taxon>
    </lineage>
</organism>
<protein>
    <submittedName>
        <fullName evidence="2">Uncharacterized protein</fullName>
    </submittedName>
</protein>
<feature type="non-terminal residue" evidence="2">
    <location>
        <position position="1"/>
    </location>
</feature>
<comment type="caution">
    <text evidence="2">The sequence shown here is derived from an EMBL/GenBank/DDBJ whole genome shotgun (WGS) entry which is preliminary data.</text>
</comment>
<dbReference type="Pfam" id="PF13855">
    <property type="entry name" value="LRR_8"/>
    <property type="match status" value="1"/>
</dbReference>
<evidence type="ECO:0000313" key="2">
    <source>
        <dbReference type="EMBL" id="CAH3105185.1"/>
    </source>
</evidence>